<sequence length="95" mass="10750">MATSLAGFCEAAGTTYQVVIEQMRFDPPVLTVHRGDRVVWVNRDLFPHTVTGMSKAFDSHEISPNASWSYVARQTGRYRYLCTLHTTMRGTLIVQ</sequence>
<reference evidence="3 4" key="1">
    <citation type="submission" date="2021-02" db="EMBL/GenBank/DDBJ databases">
        <authorList>
            <person name="Vanwijnsberghe S."/>
        </authorList>
    </citation>
    <scope>NUCLEOTIDE SEQUENCE [LARGE SCALE GENOMIC DNA]</scope>
    <source>
        <strain evidence="3 4">R-69776</strain>
    </source>
</reference>
<dbReference type="InterPro" id="IPR052721">
    <property type="entry name" value="ET_Amicyanin"/>
</dbReference>
<evidence type="ECO:0000256" key="1">
    <source>
        <dbReference type="ARBA" id="ARBA00004418"/>
    </source>
</evidence>
<dbReference type="Gene3D" id="2.60.40.420">
    <property type="entry name" value="Cupredoxins - blue copper proteins"/>
    <property type="match status" value="1"/>
</dbReference>
<proteinExistence type="predicted"/>
<feature type="domain" description="EfeO-type cupredoxin-like" evidence="2">
    <location>
        <begin position="11"/>
        <end position="94"/>
    </location>
</feature>
<keyword evidence="4" id="KW-1185">Reference proteome</keyword>
<evidence type="ECO:0000313" key="3">
    <source>
        <dbReference type="EMBL" id="CAE6859446.1"/>
    </source>
</evidence>
<dbReference type="SUPFAM" id="SSF49503">
    <property type="entry name" value="Cupredoxins"/>
    <property type="match status" value="1"/>
</dbReference>
<accession>A0ABM8T5L8</accession>
<dbReference type="PANTHER" id="PTHR36507">
    <property type="entry name" value="BLL1555 PROTEIN"/>
    <property type="match status" value="1"/>
</dbReference>
<dbReference type="InterPro" id="IPR028096">
    <property type="entry name" value="EfeO_Cupredoxin"/>
</dbReference>
<dbReference type="InterPro" id="IPR008972">
    <property type="entry name" value="Cupredoxin"/>
</dbReference>
<evidence type="ECO:0000259" key="2">
    <source>
        <dbReference type="Pfam" id="PF13473"/>
    </source>
</evidence>
<comment type="subcellular location">
    <subcellularLocation>
        <location evidence="1">Periplasm</location>
    </subcellularLocation>
</comment>
<name>A0ABM8T5L8_9BURK</name>
<evidence type="ECO:0000313" key="4">
    <source>
        <dbReference type="Proteomes" id="UP000673821"/>
    </source>
</evidence>
<gene>
    <name evidence="3" type="primary">mauC</name>
    <name evidence="3" type="ORF">R69776_07926</name>
</gene>
<organism evidence="3 4">
    <name type="scientific">Paraburkholderia nemoris</name>
    <dbReference type="NCBI Taxonomy" id="2793076"/>
    <lineage>
        <taxon>Bacteria</taxon>
        <taxon>Pseudomonadati</taxon>
        <taxon>Pseudomonadota</taxon>
        <taxon>Betaproteobacteria</taxon>
        <taxon>Burkholderiales</taxon>
        <taxon>Burkholderiaceae</taxon>
        <taxon>Paraburkholderia</taxon>
    </lineage>
</organism>
<dbReference type="CDD" id="cd13921">
    <property type="entry name" value="Amicyanin"/>
    <property type="match status" value="1"/>
</dbReference>
<dbReference type="EMBL" id="CAJNBH010000049">
    <property type="protein sequence ID" value="CAE6859446.1"/>
    <property type="molecule type" value="Genomic_DNA"/>
</dbReference>
<dbReference type="PANTHER" id="PTHR36507:SF1">
    <property type="entry name" value="BLL1555 PROTEIN"/>
    <property type="match status" value="1"/>
</dbReference>
<dbReference type="Proteomes" id="UP000673821">
    <property type="component" value="Unassembled WGS sequence"/>
</dbReference>
<protein>
    <submittedName>
        <fullName evidence="3">Amicyanin</fullName>
    </submittedName>
</protein>
<dbReference type="InterPro" id="IPR035668">
    <property type="entry name" value="Amicyanin"/>
</dbReference>
<dbReference type="Pfam" id="PF13473">
    <property type="entry name" value="Cupredoxin_1"/>
    <property type="match status" value="1"/>
</dbReference>
<comment type="caution">
    <text evidence="3">The sequence shown here is derived from an EMBL/GenBank/DDBJ whole genome shotgun (WGS) entry which is preliminary data.</text>
</comment>